<keyword evidence="2" id="KW-0723">Serine/threonine-protein kinase</keyword>
<evidence type="ECO:0000256" key="2">
    <source>
        <dbReference type="ARBA" id="ARBA00022527"/>
    </source>
</evidence>
<evidence type="ECO:0000256" key="3">
    <source>
        <dbReference type="ARBA" id="ARBA00022777"/>
    </source>
</evidence>
<evidence type="ECO:0000313" key="8">
    <source>
        <dbReference type="Proteomes" id="UP001412067"/>
    </source>
</evidence>
<dbReference type="PANTHER" id="PTHR13902">
    <property type="entry name" value="SERINE/THREONINE-PROTEIN KINASE WNK WITH NO LYSINE -RELATED"/>
    <property type="match status" value="1"/>
</dbReference>
<dbReference type="InterPro" id="IPR000719">
    <property type="entry name" value="Prot_kinase_dom"/>
</dbReference>
<dbReference type="EMBL" id="JBBWWR010000016">
    <property type="protein sequence ID" value="KAK8947855.1"/>
    <property type="molecule type" value="Genomic_DNA"/>
</dbReference>
<accession>A0ABR2LR50</accession>
<evidence type="ECO:0000256" key="4">
    <source>
        <dbReference type="ARBA" id="ARBA00047899"/>
    </source>
</evidence>
<comment type="caution">
    <text evidence="7">The sequence shown here is derived from an EMBL/GenBank/DDBJ whole genome shotgun (WGS) entry which is preliminary data.</text>
</comment>
<dbReference type="GO" id="GO:0016301">
    <property type="term" value="F:kinase activity"/>
    <property type="evidence" value="ECO:0007669"/>
    <property type="project" value="UniProtKB-KW"/>
</dbReference>
<evidence type="ECO:0000313" key="7">
    <source>
        <dbReference type="EMBL" id="KAK8947855.1"/>
    </source>
</evidence>
<gene>
    <name evidence="7" type="primary">WNK1</name>
    <name evidence="7" type="ORF">KSP40_PGU007721</name>
</gene>
<protein>
    <recommendedName>
        <fullName evidence="1">non-specific serine/threonine protein kinase</fullName>
        <ecNumber evidence="1">2.7.11.1</ecNumber>
    </recommendedName>
</protein>
<evidence type="ECO:0000256" key="5">
    <source>
        <dbReference type="ARBA" id="ARBA00048679"/>
    </source>
</evidence>
<name>A0ABR2LR50_9ASPA</name>
<organism evidence="7 8">
    <name type="scientific">Platanthera guangdongensis</name>
    <dbReference type="NCBI Taxonomy" id="2320717"/>
    <lineage>
        <taxon>Eukaryota</taxon>
        <taxon>Viridiplantae</taxon>
        <taxon>Streptophyta</taxon>
        <taxon>Embryophyta</taxon>
        <taxon>Tracheophyta</taxon>
        <taxon>Spermatophyta</taxon>
        <taxon>Magnoliopsida</taxon>
        <taxon>Liliopsida</taxon>
        <taxon>Asparagales</taxon>
        <taxon>Orchidaceae</taxon>
        <taxon>Orchidoideae</taxon>
        <taxon>Orchideae</taxon>
        <taxon>Orchidinae</taxon>
        <taxon>Platanthera</taxon>
    </lineage>
</organism>
<proteinExistence type="predicted"/>
<dbReference type="InterPro" id="IPR050588">
    <property type="entry name" value="WNK_Ser-Thr_kinase"/>
</dbReference>
<dbReference type="InterPro" id="IPR011009">
    <property type="entry name" value="Kinase-like_dom_sf"/>
</dbReference>
<dbReference type="PROSITE" id="PS50011">
    <property type="entry name" value="PROTEIN_KINASE_DOM"/>
    <property type="match status" value="1"/>
</dbReference>
<feature type="domain" description="Protein kinase" evidence="6">
    <location>
        <begin position="1"/>
        <end position="90"/>
    </location>
</feature>
<comment type="catalytic activity">
    <reaction evidence="5">
        <text>L-seryl-[protein] + ATP = O-phospho-L-seryl-[protein] + ADP + H(+)</text>
        <dbReference type="Rhea" id="RHEA:17989"/>
        <dbReference type="Rhea" id="RHEA-COMP:9863"/>
        <dbReference type="Rhea" id="RHEA-COMP:11604"/>
        <dbReference type="ChEBI" id="CHEBI:15378"/>
        <dbReference type="ChEBI" id="CHEBI:29999"/>
        <dbReference type="ChEBI" id="CHEBI:30616"/>
        <dbReference type="ChEBI" id="CHEBI:83421"/>
        <dbReference type="ChEBI" id="CHEBI:456216"/>
        <dbReference type="EC" id="2.7.11.1"/>
    </reaction>
</comment>
<evidence type="ECO:0000256" key="1">
    <source>
        <dbReference type="ARBA" id="ARBA00012513"/>
    </source>
</evidence>
<comment type="catalytic activity">
    <reaction evidence="4">
        <text>L-threonyl-[protein] + ATP = O-phospho-L-threonyl-[protein] + ADP + H(+)</text>
        <dbReference type="Rhea" id="RHEA:46608"/>
        <dbReference type="Rhea" id="RHEA-COMP:11060"/>
        <dbReference type="Rhea" id="RHEA-COMP:11605"/>
        <dbReference type="ChEBI" id="CHEBI:15378"/>
        <dbReference type="ChEBI" id="CHEBI:30013"/>
        <dbReference type="ChEBI" id="CHEBI:30616"/>
        <dbReference type="ChEBI" id="CHEBI:61977"/>
        <dbReference type="ChEBI" id="CHEBI:456216"/>
        <dbReference type="EC" id="2.7.11.1"/>
    </reaction>
</comment>
<keyword evidence="3 7" id="KW-0418">Kinase</keyword>
<dbReference type="SUPFAM" id="SSF56112">
    <property type="entry name" value="Protein kinase-like (PK-like)"/>
    <property type="match status" value="1"/>
</dbReference>
<sequence length="90" mass="10336">MPMDSPSGREGEISENDFVEVDPTGRYGRVAWNQVKLAYVLQNAEDTERLYSEVHLLKTLKHKNIIKLYSSWIDSQNINFITEVFTSGTL</sequence>
<keyword evidence="3 7" id="KW-0808">Transferase</keyword>
<dbReference type="Pfam" id="PF07714">
    <property type="entry name" value="PK_Tyr_Ser-Thr"/>
    <property type="match status" value="1"/>
</dbReference>
<dbReference type="Proteomes" id="UP001412067">
    <property type="component" value="Unassembled WGS sequence"/>
</dbReference>
<reference evidence="7 8" key="1">
    <citation type="journal article" date="2022" name="Nat. Plants">
        <title>Genomes of leafy and leafless Platanthera orchids illuminate the evolution of mycoheterotrophy.</title>
        <authorList>
            <person name="Li M.H."/>
            <person name="Liu K.W."/>
            <person name="Li Z."/>
            <person name="Lu H.C."/>
            <person name="Ye Q.L."/>
            <person name="Zhang D."/>
            <person name="Wang J.Y."/>
            <person name="Li Y.F."/>
            <person name="Zhong Z.M."/>
            <person name="Liu X."/>
            <person name="Yu X."/>
            <person name="Liu D.K."/>
            <person name="Tu X.D."/>
            <person name="Liu B."/>
            <person name="Hao Y."/>
            <person name="Liao X.Y."/>
            <person name="Jiang Y.T."/>
            <person name="Sun W.H."/>
            <person name="Chen J."/>
            <person name="Chen Y.Q."/>
            <person name="Ai Y."/>
            <person name="Zhai J.W."/>
            <person name="Wu S.S."/>
            <person name="Zhou Z."/>
            <person name="Hsiao Y.Y."/>
            <person name="Wu W.L."/>
            <person name="Chen Y.Y."/>
            <person name="Lin Y.F."/>
            <person name="Hsu J.L."/>
            <person name="Li C.Y."/>
            <person name="Wang Z.W."/>
            <person name="Zhao X."/>
            <person name="Zhong W.Y."/>
            <person name="Ma X.K."/>
            <person name="Ma L."/>
            <person name="Huang J."/>
            <person name="Chen G.Z."/>
            <person name="Huang M.Z."/>
            <person name="Huang L."/>
            <person name="Peng D.H."/>
            <person name="Luo Y.B."/>
            <person name="Zou S.Q."/>
            <person name="Chen S.P."/>
            <person name="Lan S."/>
            <person name="Tsai W.C."/>
            <person name="Van de Peer Y."/>
            <person name="Liu Z.J."/>
        </authorList>
    </citation>
    <scope>NUCLEOTIDE SEQUENCE [LARGE SCALE GENOMIC DNA]</scope>
    <source>
        <strain evidence="7">Lor288</strain>
    </source>
</reference>
<evidence type="ECO:0000259" key="6">
    <source>
        <dbReference type="PROSITE" id="PS50011"/>
    </source>
</evidence>
<dbReference type="EC" id="2.7.11.1" evidence="1"/>
<dbReference type="Gene3D" id="3.30.200.20">
    <property type="entry name" value="Phosphorylase Kinase, domain 1"/>
    <property type="match status" value="1"/>
</dbReference>
<dbReference type="InterPro" id="IPR001245">
    <property type="entry name" value="Ser-Thr/Tyr_kinase_cat_dom"/>
</dbReference>
<keyword evidence="8" id="KW-1185">Reference proteome</keyword>